<comment type="caution">
    <text evidence="1">The sequence shown here is derived from an EMBL/GenBank/DDBJ whole genome shotgun (WGS) entry which is preliminary data.</text>
</comment>
<evidence type="ECO:0000313" key="1">
    <source>
        <dbReference type="EMBL" id="GAA0600073.1"/>
    </source>
</evidence>
<reference evidence="1 2" key="1">
    <citation type="journal article" date="2019" name="Int. J. Syst. Evol. Microbiol.">
        <title>The Global Catalogue of Microorganisms (GCM) 10K type strain sequencing project: providing services to taxonomists for standard genome sequencing and annotation.</title>
        <authorList>
            <consortium name="The Broad Institute Genomics Platform"/>
            <consortium name="The Broad Institute Genome Sequencing Center for Infectious Disease"/>
            <person name="Wu L."/>
            <person name="Ma J."/>
        </authorList>
    </citation>
    <scope>NUCLEOTIDE SEQUENCE [LARGE SCALE GENOMIC DNA]</scope>
    <source>
        <strain evidence="1 2">JCM 15395</strain>
    </source>
</reference>
<accession>A0ABN1FXV0</accession>
<protein>
    <submittedName>
        <fullName evidence="1">Uncharacterized protein</fullName>
    </submittedName>
</protein>
<sequence length="79" mass="9235">MAVENLEKQTFADAISGLTDQIRIMEQKYTLKVDDTILQTFHEQQKRINRTRSSMKKLAKQKPEIKLSAPNFKVRKKLS</sequence>
<dbReference type="Proteomes" id="UP001500866">
    <property type="component" value="Unassembled WGS sequence"/>
</dbReference>
<name>A0ABN1FXV0_9BACI</name>
<keyword evidence="2" id="KW-1185">Reference proteome</keyword>
<organism evidence="1 2">
    <name type="scientific">Virgibacillus siamensis</name>
    <dbReference type="NCBI Taxonomy" id="480071"/>
    <lineage>
        <taxon>Bacteria</taxon>
        <taxon>Bacillati</taxon>
        <taxon>Bacillota</taxon>
        <taxon>Bacilli</taxon>
        <taxon>Bacillales</taxon>
        <taxon>Bacillaceae</taxon>
        <taxon>Virgibacillus</taxon>
    </lineage>
</organism>
<proteinExistence type="predicted"/>
<dbReference type="EMBL" id="BAAADS010000010">
    <property type="protein sequence ID" value="GAA0600073.1"/>
    <property type="molecule type" value="Genomic_DNA"/>
</dbReference>
<evidence type="ECO:0000313" key="2">
    <source>
        <dbReference type="Proteomes" id="UP001500866"/>
    </source>
</evidence>
<dbReference type="RefSeq" id="WP_343811852.1">
    <property type="nucleotide sequence ID" value="NZ_BAAADS010000010.1"/>
</dbReference>
<gene>
    <name evidence="1" type="ORF">GCM10009001_15580</name>
</gene>